<protein>
    <submittedName>
        <fullName evidence="7">Radical SAM protein</fullName>
    </submittedName>
</protein>
<comment type="cofactor">
    <cofactor evidence="1">
        <name>[4Fe-4S] cluster</name>
        <dbReference type="ChEBI" id="CHEBI:49883"/>
    </cofactor>
</comment>
<organism evidence="7 8">
    <name type="scientific">Occallatibacter riparius</name>
    <dbReference type="NCBI Taxonomy" id="1002689"/>
    <lineage>
        <taxon>Bacteria</taxon>
        <taxon>Pseudomonadati</taxon>
        <taxon>Acidobacteriota</taxon>
        <taxon>Terriglobia</taxon>
        <taxon>Terriglobales</taxon>
        <taxon>Acidobacteriaceae</taxon>
        <taxon>Occallatibacter</taxon>
    </lineage>
</organism>
<evidence type="ECO:0000256" key="1">
    <source>
        <dbReference type="ARBA" id="ARBA00001966"/>
    </source>
</evidence>
<dbReference type="GO" id="GO:0003824">
    <property type="term" value="F:catalytic activity"/>
    <property type="evidence" value="ECO:0007669"/>
    <property type="project" value="InterPro"/>
</dbReference>
<evidence type="ECO:0000313" key="8">
    <source>
        <dbReference type="Proteomes" id="UP001059380"/>
    </source>
</evidence>
<dbReference type="InterPro" id="IPR013785">
    <property type="entry name" value="Aldolase_TIM"/>
</dbReference>
<dbReference type="SFLD" id="SFLDG01067">
    <property type="entry name" value="SPASM/twitch_domain_containing"/>
    <property type="match status" value="1"/>
</dbReference>
<sequence>MKKSEVVRAWGRILTGRAPSLSIEITKECPLRCPGCYAFDDAHLGGSTGLRELSDFKGDELVARVLAVVDQHKPVHLSLVGGDPLVRYRELERLFPELDARGIHTQVVTSAFRVIPAEWMRWKKLNIVVSIDGLPAEHDVRRKPATYERILKNIEDARVTIHCTITSQIAGRPGYLDEFLAFWTVRNQISKVWFSLFTPQRGASDAEMLSPLQRAAVLADLRQLRRKYQKLEMPEALIREMEHPPASPAECIFARTTETISADLKSRITPCQFGGDPDCRQCGCIASMALAAVGHHPVLGALNAGHLFKASDRVGKVLNRMRGGLAQAAPAAHFNSPFNILEP</sequence>
<dbReference type="AlphaFoldDB" id="A0A9J7BVK3"/>
<dbReference type="PANTHER" id="PTHR11228:SF7">
    <property type="entry name" value="PQQA PEPTIDE CYCLASE"/>
    <property type="match status" value="1"/>
</dbReference>
<keyword evidence="3" id="KW-0479">Metal-binding</keyword>
<accession>A0A9J7BVK3</accession>
<dbReference type="RefSeq" id="WP_260796537.1">
    <property type="nucleotide sequence ID" value="NZ_CP093313.1"/>
</dbReference>
<dbReference type="InterPro" id="IPR050377">
    <property type="entry name" value="Radical_SAM_PqqE_MftC-like"/>
</dbReference>
<dbReference type="Gene3D" id="3.20.20.70">
    <property type="entry name" value="Aldolase class I"/>
    <property type="match status" value="1"/>
</dbReference>
<proteinExistence type="predicted"/>
<keyword evidence="8" id="KW-1185">Reference proteome</keyword>
<evidence type="ECO:0000256" key="2">
    <source>
        <dbReference type="ARBA" id="ARBA00022691"/>
    </source>
</evidence>
<dbReference type="KEGG" id="orp:MOP44_13340"/>
<dbReference type="InterPro" id="IPR058240">
    <property type="entry name" value="rSAM_sf"/>
</dbReference>
<dbReference type="GO" id="GO:0046872">
    <property type="term" value="F:metal ion binding"/>
    <property type="evidence" value="ECO:0007669"/>
    <property type="project" value="UniProtKB-KW"/>
</dbReference>
<keyword evidence="5" id="KW-0411">Iron-sulfur</keyword>
<evidence type="ECO:0000256" key="4">
    <source>
        <dbReference type="ARBA" id="ARBA00023004"/>
    </source>
</evidence>
<dbReference type="EMBL" id="CP093313">
    <property type="protein sequence ID" value="UWZ86899.1"/>
    <property type="molecule type" value="Genomic_DNA"/>
</dbReference>
<dbReference type="Proteomes" id="UP001059380">
    <property type="component" value="Chromosome"/>
</dbReference>
<dbReference type="Pfam" id="PF04055">
    <property type="entry name" value="Radical_SAM"/>
    <property type="match status" value="1"/>
</dbReference>
<name>A0A9J7BVK3_9BACT</name>
<evidence type="ECO:0000313" key="7">
    <source>
        <dbReference type="EMBL" id="UWZ86899.1"/>
    </source>
</evidence>
<dbReference type="GO" id="GO:0051536">
    <property type="term" value="F:iron-sulfur cluster binding"/>
    <property type="evidence" value="ECO:0007669"/>
    <property type="project" value="UniProtKB-KW"/>
</dbReference>
<dbReference type="PANTHER" id="PTHR11228">
    <property type="entry name" value="RADICAL SAM DOMAIN PROTEIN"/>
    <property type="match status" value="1"/>
</dbReference>
<keyword evidence="2" id="KW-0949">S-adenosyl-L-methionine</keyword>
<dbReference type="PROSITE" id="PS51918">
    <property type="entry name" value="RADICAL_SAM"/>
    <property type="match status" value="1"/>
</dbReference>
<feature type="domain" description="Radical SAM core" evidence="6">
    <location>
        <begin position="15"/>
        <end position="235"/>
    </location>
</feature>
<dbReference type="SUPFAM" id="SSF102114">
    <property type="entry name" value="Radical SAM enzymes"/>
    <property type="match status" value="1"/>
</dbReference>
<dbReference type="SFLD" id="SFLDS00029">
    <property type="entry name" value="Radical_SAM"/>
    <property type="match status" value="1"/>
</dbReference>
<dbReference type="CDD" id="cd01335">
    <property type="entry name" value="Radical_SAM"/>
    <property type="match status" value="1"/>
</dbReference>
<dbReference type="InterPro" id="IPR007197">
    <property type="entry name" value="rSAM"/>
</dbReference>
<keyword evidence="4" id="KW-0408">Iron</keyword>
<reference evidence="7" key="1">
    <citation type="submission" date="2021-04" db="EMBL/GenBank/DDBJ databases">
        <title>Phylogenetic analysis of Acidobacteriaceae.</title>
        <authorList>
            <person name="Qiu L."/>
            <person name="Zhang Q."/>
        </authorList>
    </citation>
    <scope>NUCLEOTIDE SEQUENCE</scope>
    <source>
        <strain evidence="7">DSM 25168</strain>
    </source>
</reference>
<evidence type="ECO:0000256" key="3">
    <source>
        <dbReference type="ARBA" id="ARBA00022723"/>
    </source>
</evidence>
<evidence type="ECO:0000256" key="5">
    <source>
        <dbReference type="ARBA" id="ARBA00023014"/>
    </source>
</evidence>
<gene>
    <name evidence="7" type="ORF">MOP44_13340</name>
</gene>
<evidence type="ECO:0000259" key="6">
    <source>
        <dbReference type="PROSITE" id="PS51918"/>
    </source>
</evidence>